<dbReference type="GO" id="GO:0005886">
    <property type="term" value="C:plasma membrane"/>
    <property type="evidence" value="ECO:0007669"/>
    <property type="project" value="TreeGrafter"/>
</dbReference>
<dbReference type="Proteomes" id="UP000026960">
    <property type="component" value="Chromosome 12"/>
</dbReference>
<dbReference type="STRING" id="65489.A0A0D3HUF6"/>
<dbReference type="Gramene" id="OBART12G11940.1">
    <property type="protein sequence ID" value="OBART12G11940.1"/>
    <property type="gene ID" value="OBART12G11940"/>
</dbReference>
<dbReference type="HOGENOM" id="CLU_738458_0_0_1"/>
<evidence type="ECO:0000313" key="5">
    <source>
        <dbReference type="EnsemblPlants" id="OBART12G11940.1"/>
    </source>
</evidence>
<sequence length="375" mass="42009">MANLPDAEFRPELFLPHGTNIEIPWNGRSPQADFTFQGNWGNNANHDIKHNHNGREHEIDHMGEQQDENDMLVEPIPGEQQDSITALGDSPSPAKRQKTSRIDNPVVRALQFSVIDEASQPAPITPKPRKSRPKVPITSANLRRSPRFLGQDKMDLAFDVPKKKSKVQPIKKFKFEAGKGLPPPIPVLTAAEDWGGLLLGVRGDKALGNFDKTREVGGGGHDIVYKGILDIDVIAIKKLIKDRSGLISISWDDPIRIALNKPRIIVLREIDDFINEVAIHSQVEVPLLVNYEFISNGSLDHHLHADGLVSLSWDDRLLQYQYSIRDIKTSNILFYDNLIVKIFDFGASRYIPIDQTEVTTVIQGTIGYLDPITAY</sequence>
<evidence type="ECO:0000259" key="4">
    <source>
        <dbReference type="PROSITE" id="PS50011"/>
    </source>
</evidence>
<evidence type="ECO:0000256" key="2">
    <source>
        <dbReference type="ARBA" id="ARBA00022840"/>
    </source>
</evidence>
<dbReference type="Gene3D" id="3.30.200.20">
    <property type="entry name" value="Phosphorylase Kinase, domain 1"/>
    <property type="match status" value="1"/>
</dbReference>
<dbReference type="EnsemblPlants" id="OBART12G11940.1">
    <property type="protein sequence ID" value="OBART12G11940.1"/>
    <property type="gene ID" value="OBART12G11940"/>
</dbReference>
<dbReference type="PANTHER" id="PTHR27005">
    <property type="entry name" value="WALL-ASSOCIATED RECEPTOR KINASE-LIKE 21"/>
    <property type="match status" value="1"/>
</dbReference>
<protein>
    <recommendedName>
        <fullName evidence="4">Protein kinase domain-containing protein</fullName>
    </recommendedName>
</protein>
<evidence type="ECO:0000313" key="6">
    <source>
        <dbReference type="Proteomes" id="UP000026960"/>
    </source>
</evidence>
<dbReference type="GO" id="GO:0004674">
    <property type="term" value="F:protein serine/threonine kinase activity"/>
    <property type="evidence" value="ECO:0007669"/>
    <property type="project" value="TreeGrafter"/>
</dbReference>
<dbReference type="InterPro" id="IPR045274">
    <property type="entry name" value="WAK-like"/>
</dbReference>
<keyword evidence="2" id="KW-0067">ATP-binding</keyword>
<keyword evidence="1" id="KW-0547">Nucleotide-binding</keyword>
<evidence type="ECO:0000256" key="1">
    <source>
        <dbReference type="ARBA" id="ARBA00022741"/>
    </source>
</evidence>
<dbReference type="PaxDb" id="65489-OBART12G11940.1"/>
<dbReference type="InterPro" id="IPR011009">
    <property type="entry name" value="Kinase-like_dom_sf"/>
</dbReference>
<dbReference type="AlphaFoldDB" id="A0A0D3HUF6"/>
<dbReference type="GO" id="GO:0005524">
    <property type="term" value="F:ATP binding"/>
    <property type="evidence" value="ECO:0007669"/>
    <property type="project" value="UniProtKB-KW"/>
</dbReference>
<dbReference type="PROSITE" id="PS50011">
    <property type="entry name" value="PROTEIN_KINASE_DOM"/>
    <property type="match status" value="1"/>
</dbReference>
<reference evidence="5" key="2">
    <citation type="submission" date="2015-03" db="UniProtKB">
        <authorList>
            <consortium name="EnsemblPlants"/>
        </authorList>
    </citation>
    <scope>IDENTIFICATION</scope>
</reference>
<feature type="region of interest" description="Disordered" evidence="3">
    <location>
        <begin position="81"/>
        <end position="100"/>
    </location>
</feature>
<dbReference type="SUPFAM" id="SSF56112">
    <property type="entry name" value="Protein kinase-like (PK-like)"/>
    <property type="match status" value="1"/>
</dbReference>
<dbReference type="PANTHER" id="PTHR27005:SF10">
    <property type="entry name" value="OS08G0501500 PROTEIN"/>
    <property type="match status" value="1"/>
</dbReference>
<dbReference type="Gene3D" id="1.10.510.10">
    <property type="entry name" value="Transferase(Phosphotransferase) domain 1"/>
    <property type="match status" value="1"/>
</dbReference>
<reference evidence="5" key="1">
    <citation type="journal article" date="2009" name="Rice">
        <title>De Novo Next Generation Sequencing of Plant Genomes.</title>
        <authorList>
            <person name="Rounsley S."/>
            <person name="Marri P.R."/>
            <person name="Yu Y."/>
            <person name="He R."/>
            <person name="Sisneros N."/>
            <person name="Goicoechea J.L."/>
            <person name="Lee S.J."/>
            <person name="Angelova A."/>
            <person name="Kudrna D."/>
            <person name="Luo M."/>
            <person name="Affourtit J."/>
            <person name="Desany B."/>
            <person name="Knight J."/>
            <person name="Niazi F."/>
            <person name="Egholm M."/>
            <person name="Wing R.A."/>
        </authorList>
    </citation>
    <scope>NUCLEOTIDE SEQUENCE [LARGE SCALE GENOMIC DNA]</scope>
    <source>
        <strain evidence="5">cv. IRGC 105608</strain>
    </source>
</reference>
<dbReference type="InterPro" id="IPR000719">
    <property type="entry name" value="Prot_kinase_dom"/>
</dbReference>
<keyword evidence="6" id="KW-1185">Reference proteome</keyword>
<proteinExistence type="predicted"/>
<evidence type="ECO:0000256" key="3">
    <source>
        <dbReference type="SAM" id="MobiDB-lite"/>
    </source>
</evidence>
<accession>A0A0D3HUF6</accession>
<feature type="domain" description="Protein kinase" evidence="4">
    <location>
        <begin position="210"/>
        <end position="375"/>
    </location>
</feature>
<organism evidence="5">
    <name type="scientific">Oryza barthii</name>
    <dbReference type="NCBI Taxonomy" id="65489"/>
    <lineage>
        <taxon>Eukaryota</taxon>
        <taxon>Viridiplantae</taxon>
        <taxon>Streptophyta</taxon>
        <taxon>Embryophyta</taxon>
        <taxon>Tracheophyta</taxon>
        <taxon>Spermatophyta</taxon>
        <taxon>Magnoliopsida</taxon>
        <taxon>Liliopsida</taxon>
        <taxon>Poales</taxon>
        <taxon>Poaceae</taxon>
        <taxon>BOP clade</taxon>
        <taxon>Oryzoideae</taxon>
        <taxon>Oryzeae</taxon>
        <taxon>Oryzinae</taxon>
        <taxon>Oryza</taxon>
    </lineage>
</organism>
<name>A0A0D3HUF6_9ORYZ</name>
<dbReference type="GO" id="GO:0007166">
    <property type="term" value="P:cell surface receptor signaling pathway"/>
    <property type="evidence" value="ECO:0007669"/>
    <property type="project" value="InterPro"/>
</dbReference>